<dbReference type="SMART" id="SM00231">
    <property type="entry name" value="FA58C"/>
    <property type="match status" value="2"/>
</dbReference>
<protein>
    <submittedName>
        <fullName evidence="6">Lactadherin</fullName>
    </submittedName>
</protein>
<dbReference type="PROSITE" id="PS50022">
    <property type="entry name" value="FA58C_3"/>
    <property type="match status" value="2"/>
</dbReference>
<dbReference type="OrthoDB" id="5912267at2759"/>
<reference evidence="7" key="1">
    <citation type="journal article" date="2017" name="bioRxiv">
        <title>Comparative analysis of the genomes of Stylophora pistillata and Acropora digitifera provides evidence for extensive differences between species of corals.</title>
        <authorList>
            <person name="Voolstra C.R."/>
            <person name="Li Y."/>
            <person name="Liew Y.J."/>
            <person name="Baumgarten S."/>
            <person name="Zoccola D."/>
            <person name="Flot J.-F."/>
            <person name="Tambutte S."/>
            <person name="Allemand D."/>
            <person name="Aranda M."/>
        </authorList>
    </citation>
    <scope>NUCLEOTIDE SEQUENCE [LARGE SCALE GENOMIC DNA]</scope>
</reference>
<evidence type="ECO:0000313" key="6">
    <source>
        <dbReference type="EMBL" id="PFX18926.1"/>
    </source>
</evidence>
<feature type="disulfide bond" evidence="2">
    <location>
        <begin position="330"/>
        <end position="339"/>
    </location>
</feature>
<evidence type="ECO:0000256" key="2">
    <source>
        <dbReference type="PROSITE-ProRule" id="PRU00076"/>
    </source>
</evidence>
<evidence type="ECO:0000256" key="1">
    <source>
        <dbReference type="ARBA" id="ARBA00023157"/>
    </source>
</evidence>
<proteinExistence type="predicted"/>
<dbReference type="SUPFAM" id="SSF57196">
    <property type="entry name" value="EGF/Laminin"/>
    <property type="match status" value="2"/>
</dbReference>
<feature type="disulfide bond" evidence="2">
    <location>
        <begin position="351"/>
        <end position="368"/>
    </location>
</feature>
<evidence type="ECO:0000256" key="3">
    <source>
        <dbReference type="SAM" id="MobiDB-lite"/>
    </source>
</evidence>
<dbReference type="SUPFAM" id="SSF49785">
    <property type="entry name" value="Galactose-binding domain-like"/>
    <property type="match status" value="2"/>
</dbReference>
<dbReference type="AlphaFoldDB" id="A0A2B4RP21"/>
<dbReference type="PANTHER" id="PTHR24543">
    <property type="entry name" value="MULTICOPPER OXIDASE-RELATED"/>
    <property type="match status" value="1"/>
</dbReference>
<accession>A0A2B4RP21</accession>
<dbReference type="SMART" id="SM00181">
    <property type="entry name" value="EGF"/>
    <property type="match status" value="2"/>
</dbReference>
<dbReference type="Gene3D" id="2.60.120.260">
    <property type="entry name" value="Galactose-binding domain-like"/>
    <property type="match status" value="2"/>
</dbReference>
<dbReference type="InterPro" id="IPR000742">
    <property type="entry name" value="EGF"/>
</dbReference>
<dbReference type="PROSITE" id="PS01286">
    <property type="entry name" value="FA58C_2"/>
    <property type="match status" value="2"/>
</dbReference>
<feature type="region of interest" description="Disordered" evidence="3">
    <location>
        <begin position="486"/>
        <end position="524"/>
    </location>
</feature>
<keyword evidence="1 2" id="KW-1015">Disulfide bond</keyword>
<dbReference type="FunFam" id="2.60.120.260:FF:000002">
    <property type="entry name" value="Coagulation factor VIII"/>
    <property type="match status" value="1"/>
</dbReference>
<dbReference type="CDD" id="cd00057">
    <property type="entry name" value="FA58C"/>
    <property type="match status" value="2"/>
</dbReference>
<dbReference type="InterPro" id="IPR000421">
    <property type="entry name" value="FA58C"/>
</dbReference>
<sequence length="524" mass="59327">MKSYLILHIAICNKISIKEYKLKASSKLDANHGPEQAILNNTRAWVSKHNNSDERLIFILGHKFYRITGIATQGRAGQWVKYYQLEYLIEAGDKSKVYQNKTFKGNSDQRTIVYHDLTNPSLVAAELHIRPVSWHGAIAMRMEIYGCLVCHGPLGMESGAIKDQQITASSYRNRRLKPNHGRLHFKAKKGSKGAWRADWKQEEPWLQVDLHSKNTWVTGIATQGREDANRWVTTYRLRYSDGIGFYFYKEKGKRQSKVFTGNRDRNTVVRHELEIPIGARIFRIYPLNFTRAVEMRMELYGCKDGCLYKPCKNGGTCVPDYINGNYTCICPDEFYGDTCRLGNLCELGKPCLNGGNCTEIRYWPYFKCTCPSNYTGFNCGFEIVQVNECCDQQKETNALGRNNPSGKCCRNSEANGYGGKRQVEKSPYSNAKKEFAQFKREIKVTGGGRPPKSPSAASREIIEVLEDTPAFSDLIGFETESAKIGTEEDCLSISEDGHSSPAKADERKKPAKRISNDDVLKKAV</sequence>
<feature type="disulfide bond" evidence="2">
    <location>
        <begin position="370"/>
        <end position="379"/>
    </location>
</feature>
<feature type="domain" description="EGF-like" evidence="5">
    <location>
        <begin position="341"/>
        <end position="380"/>
    </location>
</feature>
<dbReference type="Pfam" id="PF00008">
    <property type="entry name" value="EGF"/>
    <property type="match status" value="1"/>
</dbReference>
<feature type="disulfide bond" evidence="2">
    <location>
        <begin position="311"/>
        <end position="328"/>
    </location>
</feature>
<comment type="caution">
    <text evidence="6">The sequence shown here is derived from an EMBL/GenBank/DDBJ whole genome shotgun (WGS) entry which is preliminary data.</text>
</comment>
<dbReference type="PROSITE" id="PS50026">
    <property type="entry name" value="EGF_3"/>
    <property type="match status" value="2"/>
</dbReference>
<dbReference type="EMBL" id="LSMT01000385">
    <property type="protein sequence ID" value="PFX18926.1"/>
    <property type="molecule type" value="Genomic_DNA"/>
</dbReference>
<dbReference type="PANTHER" id="PTHR24543:SF325">
    <property type="entry name" value="F5_8 TYPE C DOMAIN-CONTAINING PROTEIN"/>
    <property type="match status" value="1"/>
</dbReference>
<comment type="caution">
    <text evidence="2">Lacks conserved residue(s) required for the propagation of feature annotation.</text>
</comment>
<feature type="domain" description="F5/8 type C" evidence="4">
    <location>
        <begin position="3"/>
        <end position="147"/>
    </location>
</feature>
<keyword evidence="7" id="KW-1185">Reference proteome</keyword>
<gene>
    <name evidence="6" type="primary">Mfge8</name>
    <name evidence="6" type="ORF">AWC38_SpisGene16685</name>
</gene>
<dbReference type="Proteomes" id="UP000225706">
    <property type="component" value="Unassembled WGS sequence"/>
</dbReference>
<keyword evidence="2" id="KW-0245">EGF-like domain</keyword>
<feature type="compositionally biased region" description="Basic and acidic residues" evidence="3">
    <location>
        <begin position="495"/>
        <end position="524"/>
    </location>
</feature>
<dbReference type="PROSITE" id="PS00022">
    <property type="entry name" value="EGF_1"/>
    <property type="match status" value="2"/>
</dbReference>
<dbReference type="Pfam" id="PF00754">
    <property type="entry name" value="F5_F8_type_C"/>
    <property type="match status" value="2"/>
</dbReference>
<dbReference type="CDD" id="cd00054">
    <property type="entry name" value="EGF_CA"/>
    <property type="match status" value="2"/>
</dbReference>
<evidence type="ECO:0000313" key="7">
    <source>
        <dbReference type="Proteomes" id="UP000225706"/>
    </source>
</evidence>
<organism evidence="6 7">
    <name type="scientific">Stylophora pistillata</name>
    <name type="common">Smooth cauliflower coral</name>
    <dbReference type="NCBI Taxonomy" id="50429"/>
    <lineage>
        <taxon>Eukaryota</taxon>
        <taxon>Metazoa</taxon>
        <taxon>Cnidaria</taxon>
        <taxon>Anthozoa</taxon>
        <taxon>Hexacorallia</taxon>
        <taxon>Scleractinia</taxon>
        <taxon>Astrocoeniina</taxon>
        <taxon>Pocilloporidae</taxon>
        <taxon>Stylophora</taxon>
    </lineage>
</organism>
<dbReference type="InterPro" id="IPR008979">
    <property type="entry name" value="Galactose-bd-like_sf"/>
</dbReference>
<evidence type="ECO:0000259" key="4">
    <source>
        <dbReference type="PROSITE" id="PS50022"/>
    </source>
</evidence>
<name>A0A2B4RP21_STYPI</name>
<feature type="domain" description="EGF-like" evidence="5">
    <location>
        <begin position="303"/>
        <end position="340"/>
    </location>
</feature>
<feature type="domain" description="F5/8 type C" evidence="4">
    <location>
        <begin position="150"/>
        <end position="302"/>
    </location>
</feature>
<dbReference type="Gene3D" id="2.10.25.10">
    <property type="entry name" value="Laminin"/>
    <property type="match status" value="2"/>
</dbReference>
<evidence type="ECO:0000259" key="5">
    <source>
        <dbReference type="PROSITE" id="PS50026"/>
    </source>
</evidence>